<keyword evidence="2" id="KW-1133">Transmembrane helix</keyword>
<dbReference type="EMBL" id="AP028214">
    <property type="protein sequence ID" value="BEI90055.1"/>
    <property type="molecule type" value="Genomic_DNA"/>
</dbReference>
<evidence type="ECO:0000256" key="1">
    <source>
        <dbReference type="SAM" id="Coils"/>
    </source>
</evidence>
<feature type="coiled-coil region" evidence="1">
    <location>
        <begin position="160"/>
        <end position="235"/>
    </location>
</feature>
<sequence length="236" mass="26743">MDSNTFVIHPLISLFDHPTWEMDSGLLTTPPYNYPSIDLVDTQSLWPSLHLSIYSLTITIPFPLRSLAPRPNPWLTTSTSHLAFAAILLFSLLIILYRPFQTSTLNQPEPNSSPRPVLPLLSPPLTPTMVFTTPKASPSPMSDRSVSGAPELVGSFVEKYKDIKSRYEEAQAKADKYERLYLELKVRADELAELEASLPTVKRLEAELEHEARLRQKATDELEQLKREQEELLAMQ</sequence>
<accession>A0AA48I924</accession>
<keyword evidence="4" id="KW-1185">Reference proteome</keyword>
<gene>
    <name evidence="3" type="ORF">CcaverHIS019_0301250</name>
</gene>
<evidence type="ECO:0000313" key="3">
    <source>
        <dbReference type="EMBL" id="BEI90055.1"/>
    </source>
</evidence>
<dbReference type="AlphaFoldDB" id="A0AA48I924"/>
<proteinExistence type="predicted"/>
<evidence type="ECO:0000313" key="4">
    <source>
        <dbReference type="Proteomes" id="UP001233271"/>
    </source>
</evidence>
<dbReference type="KEGG" id="ccac:CcaHIS019_0301250"/>
<evidence type="ECO:0000256" key="2">
    <source>
        <dbReference type="SAM" id="Phobius"/>
    </source>
</evidence>
<feature type="transmembrane region" description="Helical" evidence="2">
    <location>
        <begin position="74"/>
        <end position="97"/>
    </location>
</feature>
<reference evidence="3" key="1">
    <citation type="journal article" date="2023" name="BMC Genomics">
        <title>Chromosome-level genome assemblies of Cutaneotrichosporon spp. (Trichosporonales, Basidiomycota) reveal imbalanced evolution between nucleotide sequences and chromosome synteny.</title>
        <authorList>
            <person name="Kobayashi Y."/>
            <person name="Kayamori A."/>
            <person name="Aoki K."/>
            <person name="Shiwa Y."/>
            <person name="Matsutani M."/>
            <person name="Fujita N."/>
            <person name="Sugita T."/>
            <person name="Iwasaki W."/>
            <person name="Tanaka N."/>
            <person name="Takashima M."/>
        </authorList>
    </citation>
    <scope>NUCLEOTIDE SEQUENCE</scope>
    <source>
        <strain evidence="3">HIS019</strain>
    </source>
</reference>
<dbReference type="Proteomes" id="UP001233271">
    <property type="component" value="Chromosome 3"/>
</dbReference>
<keyword evidence="1" id="KW-0175">Coiled coil</keyword>
<keyword evidence="2" id="KW-0472">Membrane</keyword>
<dbReference type="RefSeq" id="XP_060455321.1">
    <property type="nucleotide sequence ID" value="XM_060598537.1"/>
</dbReference>
<protein>
    <submittedName>
        <fullName evidence="3">Uncharacterized protein</fullName>
    </submittedName>
</protein>
<dbReference type="GeneID" id="85493926"/>
<keyword evidence="2" id="KW-0812">Transmembrane</keyword>
<name>A0AA48I924_9TREE</name>
<organism evidence="3 4">
    <name type="scientific">Cutaneotrichosporon cavernicola</name>
    <dbReference type="NCBI Taxonomy" id="279322"/>
    <lineage>
        <taxon>Eukaryota</taxon>
        <taxon>Fungi</taxon>
        <taxon>Dikarya</taxon>
        <taxon>Basidiomycota</taxon>
        <taxon>Agaricomycotina</taxon>
        <taxon>Tremellomycetes</taxon>
        <taxon>Trichosporonales</taxon>
        <taxon>Trichosporonaceae</taxon>
        <taxon>Cutaneotrichosporon</taxon>
    </lineage>
</organism>